<dbReference type="EMBL" id="AK358366">
    <property type="protein sequence ID" value="BAJ89580.1"/>
    <property type="molecule type" value="mRNA"/>
</dbReference>
<feature type="non-terminal residue" evidence="1">
    <location>
        <position position="1"/>
    </location>
</feature>
<proteinExistence type="evidence at transcript level"/>
<accession>F2D3A9</accession>
<name>F2D3A9_HORVV</name>
<reference evidence="1" key="1">
    <citation type="journal article" date="2011" name="Plant Physiol.">
        <title>Comprehensive sequence analysis of 24,783 barley full-length cDNAs derived from 12 clone libraries.</title>
        <authorList>
            <person name="Matsumoto T."/>
            <person name="Tanaka T."/>
            <person name="Sakai H."/>
            <person name="Amano N."/>
            <person name="Kanamori H."/>
            <person name="Kurita K."/>
            <person name="Kikuta A."/>
            <person name="Kamiya K."/>
            <person name="Yamamoto M."/>
            <person name="Ikawa H."/>
            <person name="Fujii N."/>
            <person name="Hori K."/>
            <person name="Itoh T."/>
            <person name="Sato K."/>
        </authorList>
    </citation>
    <scope>NUCLEOTIDE SEQUENCE</scope>
    <source>
        <tissue evidence="1">Shoot</tissue>
    </source>
</reference>
<dbReference type="AlphaFoldDB" id="F2D3A9"/>
<protein>
    <submittedName>
        <fullName evidence="1">Predicted protein</fullName>
    </submittedName>
</protein>
<organism evidence="1">
    <name type="scientific">Hordeum vulgare subsp. vulgare</name>
    <name type="common">Domesticated barley</name>
    <dbReference type="NCBI Taxonomy" id="112509"/>
    <lineage>
        <taxon>Eukaryota</taxon>
        <taxon>Viridiplantae</taxon>
        <taxon>Streptophyta</taxon>
        <taxon>Embryophyta</taxon>
        <taxon>Tracheophyta</taxon>
        <taxon>Spermatophyta</taxon>
        <taxon>Magnoliopsida</taxon>
        <taxon>Liliopsida</taxon>
        <taxon>Poales</taxon>
        <taxon>Poaceae</taxon>
        <taxon>BOP clade</taxon>
        <taxon>Pooideae</taxon>
        <taxon>Triticodae</taxon>
        <taxon>Triticeae</taxon>
        <taxon>Hordeinae</taxon>
        <taxon>Hordeum</taxon>
    </lineage>
</organism>
<sequence length="89" mass="10037">VEGRRRDLGNGGACHRRCADLPILQGELRLHEIYWVHADYMSKLVKIADIASAASRVKAKATHVTLLCKNCMSVRTLLCARWRYCPTVV</sequence>
<evidence type="ECO:0000313" key="1">
    <source>
        <dbReference type="EMBL" id="BAJ89580.1"/>
    </source>
</evidence>